<keyword evidence="2" id="KW-1185">Reference proteome</keyword>
<dbReference type="AlphaFoldDB" id="A0A066ZX92"/>
<dbReference type="EMBL" id="JMIU01000002">
    <property type="protein sequence ID" value="KDN94680.1"/>
    <property type="molecule type" value="Genomic_DNA"/>
</dbReference>
<gene>
    <name evidence="1" type="ORF">EI16_12335</name>
</gene>
<dbReference type="Proteomes" id="UP000027341">
    <property type="component" value="Unassembled WGS sequence"/>
</dbReference>
<organism evidence="1 2">
    <name type="scientific">Hydrogenovibrio marinus</name>
    <dbReference type="NCBI Taxonomy" id="28885"/>
    <lineage>
        <taxon>Bacteria</taxon>
        <taxon>Pseudomonadati</taxon>
        <taxon>Pseudomonadota</taxon>
        <taxon>Gammaproteobacteria</taxon>
        <taxon>Thiotrichales</taxon>
        <taxon>Piscirickettsiaceae</taxon>
        <taxon>Hydrogenovibrio</taxon>
    </lineage>
</organism>
<evidence type="ECO:0000313" key="2">
    <source>
        <dbReference type="Proteomes" id="UP000027341"/>
    </source>
</evidence>
<comment type="caution">
    <text evidence="1">The sequence shown here is derived from an EMBL/GenBank/DDBJ whole genome shotgun (WGS) entry which is preliminary data.</text>
</comment>
<dbReference type="STRING" id="28885.EI16_12335"/>
<reference evidence="1 2" key="1">
    <citation type="submission" date="2014-04" db="EMBL/GenBank/DDBJ databases">
        <title>Draft genome sequence of Hydrogenovibrio marinus MH-110, a model organism for aerobic H2 metabolism.</title>
        <authorList>
            <person name="Cha H.J."/>
            <person name="Jo B.H."/>
            <person name="Hwang B.H."/>
        </authorList>
    </citation>
    <scope>NUCLEOTIDE SEQUENCE [LARGE SCALE GENOMIC DNA]</scope>
    <source>
        <strain evidence="1 2">MH-110</strain>
    </source>
</reference>
<evidence type="ECO:0000313" key="1">
    <source>
        <dbReference type="EMBL" id="KDN94680.1"/>
    </source>
</evidence>
<proteinExistence type="predicted"/>
<name>A0A066ZX92_HYDMR</name>
<protein>
    <submittedName>
        <fullName evidence="1">Uncharacterized protein</fullName>
    </submittedName>
</protein>
<accession>A0A066ZX92</accession>
<sequence>MSMEPDSIITSPVKDMPGVNQFIAISDIVDPEIILRAECFELPGSSGFFIDFVLHINNVYRRRLSLTRPDKSSNPTQSTRIFKTLSSVHKLLSKTGIQEMRVFSGKKAEQRIHEIQDETIERTRNVS</sequence>
<dbReference type="RefSeq" id="WP_029913539.1">
    <property type="nucleotide sequence ID" value="NZ_JMIU01000002.1"/>
</dbReference>